<dbReference type="InterPro" id="IPR036890">
    <property type="entry name" value="HATPase_C_sf"/>
</dbReference>
<dbReference type="InterPro" id="IPR050482">
    <property type="entry name" value="Sensor_HK_TwoCompSys"/>
</dbReference>
<evidence type="ECO:0000313" key="8">
    <source>
        <dbReference type="Proteomes" id="UP000635606"/>
    </source>
</evidence>
<comment type="caution">
    <text evidence="7">The sequence shown here is derived from an EMBL/GenBank/DDBJ whole genome shotgun (WGS) entry which is preliminary data.</text>
</comment>
<sequence>MLERVTTEVERAPTLLSGIDLRHRIRVLAVAVSVVSRLATLGMVALSVVALVHTDAYTSPPLAAAVYVVLAVWSVMFLRALLRRDPVPGWVLTVDVLVTAVCLAVLPLAARTPAFQDHVANSGLEPVAVAVAAAVALISGSARRTVASCAALAVGNLVGWGPIARGPSDVLSDLNVVGWQVATACCCYVLISRLGGLVDLVDAATSDVVAARERVAAGRAHAELKERHFHEQVRRYRALHDGPLRILTAIAGPGPAGHPDPVIRRQCSVSVNILRGAAPDGTGGTVTDLSLALIEAGNASATLGLRVTYHFANLPEDLPGEVVGALQSAGAEALSNAAAHAGTDRAHLTARGTGDTGQPAVSVAVVDQGKGFDPDGMPPGYGIRHSILARMREVGGEATVDSHPGQGTRVDLRWPA</sequence>
<protein>
    <submittedName>
        <fullName evidence="7">Histidine kinase</fullName>
    </submittedName>
</protein>
<keyword evidence="5" id="KW-1133">Transmembrane helix</keyword>
<evidence type="ECO:0000256" key="3">
    <source>
        <dbReference type="ARBA" id="ARBA00023012"/>
    </source>
</evidence>
<evidence type="ECO:0000256" key="2">
    <source>
        <dbReference type="ARBA" id="ARBA00022777"/>
    </source>
</evidence>
<dbReference type="Proteomes" id="UP000635606">
    <property type="component" value="Unassembled WGS sequence"/>
</dbReference>
<feature type="transmembrane region" description="Helical" evidence="5">
    <location>
        <begin position="64"/>
        <end position="82"/>
    </location>
</feature>
<dbReference type="Pfam" id="PF02518">
    <property type="entry name" value="HATPase_c"/>
    <property type="match status" value="1"/>
</dbReference>
<dbReference type="EMBL" id="BOPH01000102">
    <property type="protein sequence ID" value="GIJ72502.1"/>
    <property type="molecule type" value="Genomic_DNA"/>
</dbReference>
<feature type="region of interest" description="Disordered" evidence="4">
    <location>
        <begin position="397"/>
        <end position="416"/>
    </location>
</feature>
<dbReference type="SUPFAM" id="SSF55874">
    <property type="entry name" value="ATPase domain of HSP90 chaperone/DNA topoisomerase II/histidine kinase"/>
    <property type="match status" value="1"/>
</dbReference>
<proteinExistence type="predicted"/>
<dbReference type="InterPro" id="IPR003594">
    <property type="entry name" value="HATPase_dom"/>
</dbReference>
<keyword evidence="5" id="KW-0472">Membrane</keyword>
<dbReference type="PANTHER" id="PTHR24421:SF61">
    <property type="entry name" value="OXYGEN SENSOR HISTIDINE KINASE NREB"/>
    <property type="match status" value="1"/>
</dbReference>
<keyword evidence="2 7" id="KW-0418">Kinase</keyword>
<organism evidence="7 8">
    <name type="scientific">Virgisporangium ochraceum</name>
    <dbReference type="NCBI Taxonomy" id="65505"/>
    <lineage>
        <taxon>Bacteria</taxon>
        <taxon>Bacillati</taxon>
        <taxon>Actinomycetota</taxon>
        <taxon>Actinomycetes</taxon>
        <taxon>Micromonosporales</taxon>
        <taxon>Micromonosporaceae</taxon>
        <taxon>Virgisporangium</taxon>
    </lineage>
</organism>
<dbReference type="GO" id="GO:0016301">
    <property type="term" value="F:kinase activity"/>
    <property type="evidence" value="ECO:0007669"/>
    <property type="project" value="UniProtKB-KW"/>
</dbReference>
<reference evidence="7" key="1">
    <citation type="submission" date="2021-01" db="EMBL/GenBank/DDBJ databases">
        <title>Whole genome shotgun sequence of Virgisporangium ochraceum NBRC 16418.</title>
        <authorList>
            <person name="Komaki H."/>
            <person name="Tamura T."/>
        </authorList>
    </citation>
    <scope>NUCLEOTIDE SEQUENCE</scope>
    <source>
        <strain evidence="7">NBRC 16418</strain>
    </source>
</reference>
<feature type="domain" description="Histidine kinase/HSP90-like ATPase" evidence="6">
    <location>
        <begin position="326"/>
        <end position="415"/>
    </location>
</feature>
<keyword evidence="5" id="KW-0812">Transmembrane</keyword>
<accession>A0A8J4A0U0</accession>
<gene>
    <name evidence="7" type="ORF">Voc01_074190</name>
</gene>
<dbReference type="CDD" id="cd16917">
    <property type="entry name" value="HATPase_UhpB-NarQ-NarX-like"/>
    <property type="match status" value="1"/>
</dbReference>
<evidence type="ECO:0000256" key="4">
    <source>
        <dbReference type="SAM" id="MobiDB-lite"/>
    </source>
</evidence>
<dbReference type="AlphaFoldDB" id="A0A8J4A0U0"/>
<dbReference type="PANTHER" id="PTHR24421">
    <property type="entry name" value="NITRATE/NITRITE SENSOR PROTEIN NARX-RELATED"/>
    <property type="match status" value="1"/>
</dbReference>
<dbReference type="Gene3D" id="3.30.565.10">
    <property type="entry name" value="Histidine kinase-like ATPase, C-terminal domain"/>
    <property type="match status" value="1"/>
</dbReference>
<evidence type="ECO:0000256" key="5">
    <source>
        <dbReference type="SAM" id="Phobius"/>
    </source>
</evidence>
<keyword evidence="1" id="KW-0808">Transferase</keyword>
<evidence type="ECO:0000259" key="6">
    <source>
        <dbReference type="Pfam" id="PF02518"/>
    </source>
</evidence>
<feature type="transmembrane region" description="Helical" evidence="5">
    <location>
        <begin position="27"/>
        <end position="52"/>
    </location>
</feature>
<evidence type="ECO:0000256" key="1">
    <source>
        <dbReference type="ARBA" id="ARBA00022679"/>
    </source>
</evidence>
<name>A0A8J4A0U0_9ACTN</name>
<keyword evidence="8" id="KW-1185">Reference proteome</keyword>
<dbReference type="GO" id="GO:0000160">
    <property type="term" value="P:phosphorelay signal transduction system"/>
    <property type="evidence" value="ECO:0007669"/>
    <property type="project" value="UniProtKB-KW"/>
</dbReference>
<feature type="transmembrane region" description="Helical" evidence="5">
    <location>
        <begin position="89"/>
        <end position="110"/>
    </location>
</feature>
<evidence type="ECO:0000313" key="7">
    <source>
        <dbReference type="EMBL" id="GIJ72502.1"/>
    </source>
</evidence>
<keyword evidence="3" id="KW-0902">Two-component regulatory system</keyword>